<evidence type="ECO:0000256" key="2">
    <source>
        <dbReference type="ARBA" id="ARBA00013308"/>
    </source>
</evidence>
<dbReference type="CDD" id="cd00114">
    <property type="entry name" value="LIGANc"/>
    <property type="match status" value="1"/>
</dbReference>
<dbReference type="Proteomes" id="UP000616724">
    <property type="component" value="Unassembled WGS sequence"/>
</dbReference>
<keyword evidence="3 13" id="KW-0436">Ligase</keyword>
<comment type="catalytic activity">
    <reaction evidence="11 13">
        <text>NAD(+) + (deoxyribonucleotide)n-3'-hydroxyl + 5'-phospho-(deoxyribonucleotide)m = (deoxyribonucleotide)n+m + AMP + beta-nicotinamide D-nucleotide.</text>
        <dbReference type="EC" id="6.5.1.2"/>
    </reaction>
</comment>
<dbReference type="GO" id="GO:0006281">
    <property type="term" value="P:DNA repair"/>
    <property type="evidence" value="ECO:0007669"/>
    <property type="project" value="UniProtKB-KW"/>
</dbReference>
<dbReference type="InterPro" id="IPR013839">
    <property type="entry name" value="DNAligase_adenylation"/>
</dbReference>
<keyword evidence="9 13" id="KW-0520">NAD</keyword>
<evidence type="ECO:0000259" key="14">
    <source>
        <dbReference type="PROSITE" id="PS50172"/>
    </source>
</evidence>
<dbReference type="PROSITE" id="PS01055">
    <property type="entry name" value="DNA_LIGASE_N1"/>
    <property type="match status" value="1"/>
</dbReference>
<dbReference type="GO" id="GO:0006260">
    <property type="term" value="P:DNA replication"/>
    <property type="evidence" value="ECO:0007669"/>
    <property type="project" value="UniProtKB-KW"/>
</dbReference>
<evidence type="ECO:0000256" key="10">
    <source>
        <dbReference type="ARBA" id="ARBA00023204"/>
    </source>
</evidence>
<feature type="binding site" evidence="13">
    <location>
        <position position="145"/>
    </location>
    <ligand>
        <name>NAD(+)</name>
        <dbReference type="ChEBI" id="CHEBI:57540"/>
    </ligand>
</feature>
<feature type="binding site" evidence="13">
    <location>
        <position position="330"/>
    </location>
    <ligand>
        <name>NAD(+)</name>
        <dbReference type="ChEBI" id="CHEBI:57540"/>
    </ligand>
</feature>
<reference evidence="15 16" key="1">
    <citation type="submission" date="2021-01" db="EMBL/GenBank/DDBJ databases">
        <title>Whole genome shotgun sequence of Planobispora longispora NBRC 13918.</title>
        <authorList>
            <person name="Komaki H."/>
            <person name="Tamura T."/>
        </authorList>
    </citation>
    <scope>NUCLEOTIDE SEQUENCE [LARGE SCALE GENOMIC DNA]</scope>
    <source>
        <strain evidence="15 16">NBRC 13918</strain>
    </source>
</reference>
<gene>
    <name evidence="15" type="primary">ligA2</name>
    <name evidence="13" type="synonym">ligA</name>
    <name evidence="15" type="ORF">Plo01_44670</name>
</gene>
<dbReference type="Pfam" id="PF03120">
    <property type="entry name" value="OB_DNA_ligase"/>
    <property type="match status" value="1"/>
</dbReference>
<dbReference type="SUPFAM" id="SSF56091">
    <property type="entry name" value="DNA ligase/mRNA capping enzyme, catalytic domain"/>
    <property type="match status" value="1"/>
</dbReference>
<keyword evidence="7 13" id="KW-0862">Zinc</keyword>
<evidence type="ECO:0000256" key="4">
    <source>
        <dbReference type="ARBA" id="ARBA00022705"/>
    </source>
</evidence>
<dbReference type="SMART" id="SM00532">
    <property type="entry name" value="LIGANc"/>
    <property type="match status" value="1"/>
</dbReference>
<dbReference type="InterPro" id="IPR036420">
    <property type="entry name" value="BRCT_dom_sf"/>
</dbReference>
<evidence type="ECO:0000256" key="5">
    <source>
        <dbReference type="ARBA" id="ARBA00022723"/>
    </source>
</evidence>
<keyword evidence="10 13" id="KW-0234">DNA repair</keyword>
<dbReference type="AlphaFoldDB" id="A0A8J3RN37"/>
<dbReference type="SUPFAM" id="SSF52113">
    <property type="entry name" value="BRCT domain"/>
    <property type="match status" value="1"/>
</dbReference>
<keyword evidence="6 13" id="KW-0227">DNA damage</keyword>
<dbReference type="Pfam" id="PF01653">
    <property type="entry name" value="DNA_ligase_aden"/>
    <property type="match status" value="1"/>
</dbReference>
<dbReference type="InterPro" id="IPR001679">
    <property type="entry name" value="DNA_ligase"/>
</dbReference>
<dbReference type="SUPFAM" id="SSF50249">
    <property type="entry name" value="Nucleic acid-binding proteins"/>
    <property type="match status" value="1"/>
</dbReference>
<dbReference type="Gene3D" id="2.40.50.140">
    <property type="entry name" value="Nucleic acid-binding proteins"/>
    <property type="match status" value="1"/>
</dbReference>
<dbReference type="Gene3D" id="1.10.287.610">
    <property type="entry name" value="Helix hairpin bin"/>
    <property type="match status" value="1"/>
</dbReference>
<dbReference type="Gene3D" id="3.30.470.30">
    <property type="entry name" value="DNA ligase/mRNA capping enzyme"/>
    <property type="match status" value="1"/>
</dbReference>
<dbReference type="PIRSF" id="PIRSF001604">
    <property type="entry name" value="LigA"/>
    <property type="match status" value="1"/>
</dbReference>
<evidence type="ECO:0000256" key="8">
    <source>
        <dbReference type="ARBA" id="ARBA00022842"/>
    </source>
</evidence>
<feature type="active site" description="N6-AMP-lysine intermediate" evidence="13">
    <location>
        <position position="124"/>
    </location>
</feature>
<dbReference type="CDD" id="cd17748">
    <property type="entry name" value="BRCT_DNA_ligase_like"/>
    <property type="match status" value="1"/>
</dbReference>
<evidence type="ECO:0000256" key="7">
    <source>
        <dbReference type="ARBA" id="ARBA00022833"/>
    </source>
</evidence>
<dbReference type="NCBIfam" id="NF005932">
    <property type="entry name" value="PRK07956.1"/>
    <property type="match status" value="1"/>
</dbReference>
<dbReference type="HAMAP" id="MF_01588">
    <property type="entry name" value="DNA_ligase_A"/>
    <property type="match status" value="1"/>
</dbReference>
<keyword evidence="5 13" id="KW-0479">Metal-binding</keyword>
<comment type="caution">
    <text evidence="15">The sequence shown here is derived from an EMBL/GenBank/DDBJ whole genome shotgun (WGS) entry which is preliminary data.</text>
</comment>
<dbReference type="Gene3D" id="3.40.50.10190">
    <property type="entry name" value="BRCT domain"/>
    <property type="match status" value="1"/>
</dbReference>
<dbReference type="SMART" id="SM00292">
    <property type="entry name" value="BRCT"/>
    <property type="match status" value="1"/>
</dbReference>
<comment type="cofactor">
    <cofactor evidence="13">
        <name>Mg(2+)</name>
        <dbReference type="ChEBI" id="CHEBI:18420"/>
    </cofactor>
    <cofactor evidence="13">
        <name>Mn(2+)</name>
        <dbReference type="ChEBI" id="CHEBI:29035"/>
    </cofactor>
</comment>
<evidence type="ECO:0000256" key="13">
    <source>
        <dbReference type="HAMAP-Rule" id="MF_01588"/>
    </source>
</evidence>
<evidence type="ECO:0000256" key="12">
    <source>
        <dbReference type="ARBA" id="ARBA00060881"/>
    </source>
</evidence>
<feature type="binding site" evidence="13">
    <location>
        <position position="446"/>
    </location>
    <ligand>
        <name>Zn(2+)</name>
        <dbReference type="ChEBI" id="CHEBI:29105"/>
    </ligand>
</feature>
<dbReference type="Pfam" id="PF12826">
    <property type="entry name" value="HHH_2"/>
    <property type="match status" value="1"/>
</dbReference>
<dbReference type="RefSeq" id="WP_203892586.1">
    <property type="nucleotide sequence ID" value="NZ_BOOH01000037.1"/>
</dbReference>
<evidence type="ECO:0000256" key="6">
    <source>
        <dbReference type="ARBA" id="ARBA00022763"/>
    </source>
</evidence>
<feature type="binding site" evidence="13">
    <location>
        <begin position="91"/>
        <end position="92"/>
    </location>
    <ligand>
        <name>NAD(+)</name>
        <dbReference type="ChEBI" id="CHEBI:57540"/>
    </ligand>
</feature>
<protein>
    <recommendedName>
        <fullName evidence="2 13">DNA ligase</fullName>
        <ecNumber evidence="1 13">6.5.1.2</ecNumber>
    </recommendedName>
    <alternativeName>
        <fullName evidence="13">Polydeoxyribonucleotide synthase [NAD(+)]</fullName>
    </alternativeName>
</protein>
<evidence type="ECO:0000313" key="15">
    <source>
        <dbReference type="EMBL" id="GIH78038.1"/>
    </source>
</evidence>
<evidence type="ECO:0000256" key="1">
    <source>
        <dbReference type="ARBA" id="ARBA00012722"/>
    </source>
</evidence>
<sequence>MNDAPAAPAPLTVLADQAAYAEAVQLAVDAAAAYYGDGTSPLDDDAYDRLVRGIEAYEAAHPGQALPGSPTGKVAGGAVDGDVPHTVPMLSLDNVFSAEDLTRWVAGLERRLGRPVTAWSVEPKLDGLAISARYRNGRLTQLVTRGDGAAGEDVSHAIGTIVGLPGRLTEPVTVEIRGEVMMTAAQFEAACAKRTAHDGTTFANARSAAAGTLRAQDRPYVCELTFFGYGALPLPPGDGSELAGRLRELPHSQIMDLVAAWGVGTAATTPVAGVAVTEVGQIQARIEQIAAARATLPFGIDGIVVKADLAADQAQAGVGSRAPRWAVAYKLPAVEKITKLVGVEWAVGRTGVIAPRAVLEPVEIDGSTVTYATLHNPADITRRGLMLGDSVTVYKAGDVIPRVEAPVVHLRTGDEQPIVFPEACPNCGDAIDTVQERWRCVRGRTCRALASITYAVGRDQLDVETLAESRIVQLLEAGFIADFADLFFLTREQILSLERMGELSTDKLLAALETAKTRPLSRVFCALGVRGTGRSMSRRIARHFGGMEAVLAATAEELQQVEGIGPEKAPVVVAELAELAPLIDKLIKAGVNMTEPGVTVTVATAEDGQPVAGPPLAGMSVVATGTMTGPLADLSRNQVNELIERAGGKASGSVSAKTALLVAGEKAGSKRAKAEDLGVRIVTPEEFADMVEAFL</sequence>
<dbReference type="InterPro" id="IPR001357">
    <property type="entry name" value="BRCT_dom"/>
</dbReference>
<feature type="binding site" evidence="13">
    <location>
        <position position="427"/>
    </location>
    <ligand>
        <name>Zn(2+)</name>
        <dbReference type="ChEBI" id="CHEBI:29105"/>
    </ligand>
</feature>
<evidence type="ECO:0000256" key="9">
    <source>
        <dbReference type="ARBA" id="ARBA00023027"/>
    </source>
</evidence>
<comment type="function">
    <text evidence="13">DNA ligase that catalyzes the formation of phosphodiester linkages between 5'-phosphoryl and 3'-hydroxyl groups in double-stranded DNA using NAD as a coenzyme and as the energy source for the reaction. It is essential for DNA replication and repair of damaged DNA.</text>
</comment>
<keyword evidence="4 13" id="KW-0235">DNA replication</keyword>
<feature type="binding site" evidence="13">
    <location>
        <position position="424"/>
    </location>
    <ligand>
        <name>Zn(2+)</name>
        <dbReference type="ChEBI" id="CHEBI:29105"/>
    </ligand>
</feature>
<evidence type="ECO:0000256" key="11">
    <source>
        <dbReference type="ARBA" id="ARBA00034005"/>
    </source>
</evidence>
<evidence type="ECO:0000256" key="3">
    <source>
        <dbReference type="ARBA" id="ARBA00022598"/>
    </source>
</evidence>
<feature type="domain" description="BRCT" evidence="14">
    <location>
        <begin position="611"/>
        <end position="695"/>
    </location>
</feature>
<dbReference type="GO" id="GO:0046872">
    <property type="term" value="F:metal ion binding"/>
    <property type="evidence" value="ECO:0007669"/>
    <property type="project" value="UniProtKB-KW"/>
</dbReference>
<dbReference type="InterPro" id="IPR013840">
    <property type="entry name" value="DNAligase_N"/>
</dbReference>
<dbReference type="GO" id="GO:0003911">
    <property type="term" value="F:DNA ligase (NAD+) activity"/>
    <property type="evidence" value="ECO:0007669"/>
    <property type="project" value="UniProtKB-UniRule"/>
</dbReference>
<organism evidence="15 16">
    <name type="scientific">Planobispora longispora</name>
    <dbReference type="NCBI Taxonomy" id="28887"/>
    <lineage>
        <taxon>Bacteria</taxon>
        <taxon>Bacillati</taxon>
        <taxon>Actinomycetota</taxon>
        <taxon>Actinomycetes</taxon>
        <taxon>Streptosporangiales</taxon>
        <taxon>Streptosporangiaceae</taxon>
        <taxon>Planobispora</taxon>
    </lineage>
</organism>
<dbReference type="InterPro" id="IPR004150">
    <property type="entry name" value="NAD_DNA_ligase_OB"/>
</dbReference>
<dbReference type="SUPFAM" id="SSF47781">
    <property type="entry name" value="RuvA domain 2-like"/>
    <property type="match status" value="1"/>
</dbReference>
<dbReference type="InterPro" id="IPR010994">
    <property type="entry name" value="RuvA_2-like"/>
</dbReference>
<keyword evidence="13" id="KW-0464">Manganese</keyword>
<evidence type="ECO:0000313" key="16">
    <source>
        <dbReference type="Proteomes" id="UP000616724"/>
    </source>
</evidence>
<dbReference type="InterPro" id="IPR018239">
    <property type="entry name" value="DNA_ligase_AS"/>
</dbReference>
<dbReference type="InterPro" id="IPR012340">
    <property type="entry name" value="NA-bd_OB-fold"/>
</dbReference>
<dbReference type="Pfam" id="PF00533">
    <property type="entry name" value="BRCT"/>
    <property type="match status" value="1"/>
</dbReference>
<feature type="binding site" evidence="13">
    <location>
        <position position="122"/>
    </location>
    <ligand>
        <name>NAD(+)</name>
        <dbReference type="ChEBI" id="CHEBI:57540"/>
    </ligand>
</feature>
<keyword evidence="8 13" id="KW-0460">Magnesium</keyword>
<dbReference type="NCBIfam" id="TIGR00575">
    <property type="entry name" value="dnlj"/>
    <property type="match status" value="1"/>
</dbReference>
<dbReference type="InterPro" id="IPR041663">
    <property type="entry name" value="DisA/LigA_HHH"/>
</dbReference>
<proteinExistence type="inferred from homology"/>
<dbReference type="EC" id="6.5.1.2" evidence="1 13"/>
<dbReference type="Gene3D" id="6.20.10.30">
    <property type="match status" value="1"/>
</dbReference>
<accession>A0A8J3RN37</accession>
<feature type="binding site" evidence="13">
    <location>
        <begin position="44"/>
        <end position="48"/>
    </location>
    <ligand>
        <name>NAD(+)</name>
        <dbReference type="ChEBI" id="CHEBI:57540"/>
    </ligand>
</feature>
<comment type="caution">
    <text evidence="13">Lacks conserved residue(s) required for the propagation of feature annotation.</text>
</comment>
<dbReference type="FunFam" id="2.40.50.140:FF:000012">
    <property type="entry name" value="DNA ligase"/>
    <property type="match status" value="1"/>
</dbReference>
<feature type="binding site" evidence="13">
    <location>
        <position position="306"/>
    </location>
    <ligand>
        <name>NAD(+)</name>
        <dbReference type="ChEBI" id="CHEBI:57540"/>
    </ligand>
</feature>
<dbReference type="Gene3D" id="1.10.150.20">
    <property type="entry name" value="5' to 3' exonuclease, C-terminal subdomain"/>
    <property type="match status" value="2"/>
</dbReference>
<dbReference type="EMBL" id="BOOH01000037">
    <property type="protein sequence ID" value="GIH78038.1"/>
    <property type="molecule type" value="Genomic_DNA"/>
</dbReference>
<comment type="similarity">
    <text evidence="12 13">Belongs to the NAD-dependent DNA ligase family. LigA subfamily.</text>
</comment>
<feature type="binding site" evidence="13">
    <location>
        <position position="179"/>
    </location>
    <ligand>
        <name>NAD(+)</name>
        <dbReference type="ChEBI" id="CHEBI:57540"/>
    </ligand>
</feature>
<dbReference type="PROSITE" id="PS50172">
    <property type="entry name" value="BRCT"/>
    <property type="match status" value="1"/>
</dbReference>
<name>A0A8J3RN37_9ACTN</name>
<keyword evidence="16" id="KW-1185">Reference proteome</keyword>